<dbReference type="InterPro" id="IPR004360">
    <property type="entry name" value="Glyas_Fos-R_dOase_dom"/>
</dbReference>
<dbReference type="InterPro" id="IPR037523">
    <property type="entry name" value="VOC_core"/>
</dbReference>
<dbReference type="PANTHER" id="PTHR36113:SF3">
    <property type="entry name" value="SLL5075 PROTEIN"/>
    <property type="match status" value="1"/>
</dbReference>
<dbReference type="EMBL" id="JBEHZE010000001">
    <property type="protein sequence ID" value="MEX6633767.1"/>
    <property type="molecule type" value="Genomic_DNA"/>
</dbReference>
<dbReference type="Pfam" id="PF00903">
    <property type="entry name" value="Glyoxalase"/>
    <property type="match status" value="1"/>
</dbReference>
<evidence type="ECO:0000313" key="3">
    <source>
        <dbReference type="Proteomes" id="UP001560685"/>
    </source>
</evidence>
<gene>
    <name evidence="2" type="ORF">ABFZ84_09440</name>
</gene>
<dbReference type="PANTHER" id="PTHR36113">
    <property type="entry name" value="LYASE, PUTATIVE-RELATED-RELATED"/>
    <property type="match status" value="1"/>
</dbReference>
<protein>
    <submittedName>
        <fullName evidence="2">VOC family protein</fullName>
    </submittedName>
</protein>
<dbReference type="RefSeq" id="WP_369313761.1">
    <property type="nucleotide sequence ID" value="NZ_JBEHZE010000001.1"/>
</dbReference>
<reference evidence="2 3" key="1">
    <citation type="submission" date="2024-05" db="EMBL/GenBank/DDBJ databases">
        <title>Three bacterial strains, DH-69, EH-24, and ECK-19 isolated from coastal sediments.</title>
        <authorList>
            <person name="Ye Y.-Q."/>
            <person name="Du Z.-J."/>
        </authorList>
    </citation>
    <scope>NUCLEOTIDE SEQUENCE [LARGE SCALE GENOMIC DNA]</scope>
    <source>
        <strain evidence="2 3">ECK-19</strain>
    </source>
</reference>
<evidence type="ECO:0000313" key="2">
    <source>
        <dbReference type="EMBL" id="MEX6633767.1"/>
    </source>
</evidence>
<accession>A0ABV3Z8S3</accession>
<dbReference type="Gene3D" id="3.10.180.10">
    <property type="entry name" value="2,3-Dihydroxybiphenyl 1,2-Dioxygenase, domain 1"/>
    <property type="match status" value="1"/>
</dbReference>
<dbReference type="Proteomes" id="UP001560685">
    <property type="component" value="Unassembled WGS sequence"/>
</dbReference>
<dbReference type="PROSITE" id="PS51819">
    <property type="entry name" value="VOC"/>
    <property type="match status" value="1"/>
</dbReference>
<sequence length="163" mass="18295">MSEEKANHELRPKKPFWTHIALHVNDIDKTIAWYEEFTHLSLLHRGEDENGFNAWVGDASQPDSPFVLVLAQFLDGKDPFAPAKHPVLGPFAHIGIEVPSKEMVDDIAARAKEAGCLALGPMQMPKQIGYICFLKDPNGNMVEFSYDQGVYEKAREIWGSDKS</sequence>
<name>A0ABV3Z8S3_9PROT</name>
<dbReference type="CDD" id="cd06587">
    <property type="entry name" value="VOC"/>
    <property type="match status" value="1"/>
</dbReference>
<organism evidence="2 3">
    <name type="scientific">Hyphococcus lacteus</name>
    <dbReference type="NCBI Taxonomy" id="3143536"/>
    <lineage>
        <taxon>Bacteria</taxon>
        <taxon>Pseudomonadati</taxon>
        <taxon>Pseudomonadota</taxon>
        <taxon>Alphaproteobacteria</taxon>
        <taxon>Parvularculales</taxon>
        <taxon>Parvularculaceae</taxon>
        <taxon>Hyphococcus</taxon>
    </lineage>
</organism>
<evidence type="ECO:0000259" key="1">
    <source>
        <dbReference type="PROSITE" id="PS51819"/>
    </source>
</evidence>
<dbReference type="SUPFAM" id="SSF54593">
    <property type="entry name" value="Glyoxalase/Bleomycin resistance protein/Dihydroxybiphenyl dioxygenase"/>
    <property type="match status" value="1"/>
</dbReference>
<feature type="domain" description="VOC" evidence="1">
    <location>
        <begin position="16"/>
        <end position="147"/>
    </location>
</feature>
<dbReference type="InterPro" id="IPR029068">
    <property type="entry name" value="Glyas_Bleomycin-R_OHBP_Dase"/>
</dbReference>
<comment type="caution">
    <text evidence="2">The sequence shown here is derived from an EMBL/GenBank/DDBJ whole genome shotgun (WGS) entry which is preliminary data.</text>
</comment>
<dbReference type="InterPro" id="IPR051332">
    <property type="entry name" value="Fosfomycin_Res_Enzymes"/>
</dbReference>
<proteinExistence type="predicted"/>
<keyword evidence="3" id="KW-1185">Reference proteome</keyword>